<comment type="caution">
    <text evidence="7">The sequence shown here is derived from an EMBL/GenBank/DDBJ whole genome shotgun (WGS) entry which is preliminary data.</text>
</comment>
<comment type="catalytic activity">
    <reaction evidence="3">
        <text>a 2'-deoxyadenosine in DNA + S-adenosyl-L-methionine = an N(6)-methyl-2'-deoxyadenosine in DNA + S-adenosyl-L-homocysteine + H(+)</text>
        <dbReference type="Rhea" id="RHEA:15197"/>
        <dbReference type="Rhea" id="RHEA-COMP:12418"/>
        <dbReference type="Rhea" id="RHEA-COMP:12419"/>
        <dbReference type="ChEBI" id="CHEBI:15378"/>
        <dbReference type="ChEBI" id="CHEBI:57856"/>
        <dbReference type="ChEBI" id="CHEBI:59789"/>
        <dbReference type="ChEBI" id="CHEBI:90615"/>
        <dbReference type="ChEBI" id="CHEBI:90616"/>
        <dbReference type="EC" id="2.1.1.72"/>
    </reaction>
</comment>
<dbReference type="GO" id="GO:0009007">
    <property type="term" value="F:site-specific DNA-methyltransferase (adenine-specific) activity"/>
    <property type="evidence" value="ECO:0007669"/>
    <property type="project" value="UniProtKB-EC"/>
</dbReference>
<dbReference type="SUPFAM" id="SSF53335">
    <property type="entry name" value="S-adenosyl-L-methionine-dependent methyltransferases"/>
    <property type="match status" value="1"/>
</dbReference>
<dbReference type="Proteomes" id="UP000321258">
    <property type="component" value="Unassembled WGS sequence"/>
</dbReference>
<feature type="domain" description="NACHT-associated inactive Restriction Endonuclease 1 sensor" evidence="6">
    <location>
        <begin position="163"/>
        <end position="242"/>
    </location>
</feature>
<keyword evidence="8" id="KW-1185">Reference proteome</keyword>
<keyword evidence="1" id="KW-0489">Methyltransferase</keyword>
<reference evidence="7 8" key="1">
    <citation type="submission" date="2019-07" db="EMBL/GenBank/DDBJ databases">
        <title>Whole genome shotgun sequence of Methylobacterium haplocladii NBRC 107714.</title>
        <authorList>
            <person name="Hosoyama A."/>
            <person name="Uohara A."/>
            <person name="Ohji S."/>
            <person name="Ichikawa N."/>
        </authorList>
    </citation>
    <scope>NUCLEOTIDE SEQUENCE [LARGE SCALE GENOMIC DNA]</scope>
    <source>
        <strain evidence="7 8">NBRC 107714</strain>
    </source>
</reference>
<dbReference type="InterPro" id="IPR029063">
    <property type="entry name" value="SAM-dependent_MTases_sf"/>
</dbReference>
<accession>A0A512IP89</accession>
<dbReference type="EC" id="2.1.1.-" evidence="4"/>
<dbReference type="Pfam" id="PF01555">
    <property type="entry name" value="N6_N4_Mtase"/>
    <property type="match status" value="1"/>
</dbReference>
<evidence type="ECO:0000256" key="1">
    <source>
        <dbReference type="ARBA" id="ARBA00022603"/>
    </source>
</evidence>
<evidence type="ECO:0000313" key="7">
    <source>
        <dbReference type="EMBL" id="GEO99500.1"/>
    </source>
</evidence>
<evidence type="ECO:0000259" key="5">
    <source>
        <dbReference type="Pfam" id="PF01555"/>
    </source>
</evidence>
<dbReference type="InterPro" id="IPR001091">
    <property type="entry name" value="RM_Methyltransferase"/>
</dbReference>
<gene>
    <name evidence="7" type="ORF">MHA02_18880</name>
</gene>
<dbReference type="InterPro" id="IPR002941">
    <property type="entry name" value="DNA_methylase_N4/N6"/>
</dbReference>
<keyword evidence="2" id="KW-0808">Transferase</keyword>
<dbReference type="Pfam" id="PF22722">
    <property type="entry name" value="NA-iREase1"/>
    <property type="match status" value="1"/>
</dbReference>
<dbReference type="GO" id="GO:0003677">
    <property type="term" value="F:DNA binding"/>
    <property type="evidence" value="ECO:0007669"/>
    <property type="project" value="InterPro"/>
</dbReference>
<dbReference type="EMBL" id="BJZT01000018">
    <property type="protein sequence ID" value="GEO99500.1"/>
    <property type="molecule type" value="Genomic_DNA"/>
</dbReference>
<dbReference type="GO" id="GO:0032259">
    <property type="term" value="P:methylation"/>
    <property type="evidence" value="ECO:0007669"/>
    <property type="project" value="UniProtKB-KW"/>
</dbReference>
<dbReference type="AlphaFoldDB" id="A0A512IP89"/>
<dbReference type="PANTHER" id="PTHR13370">
    <property type="entry name" value="RNA METHYLASE-RELATED"/>
    <property type="match status" value="1"/>
</dbReference>
<comment type="similarity">
    <text evidence="4">Belongs to the N(4)/N(6)-methyltransferase family.</text>
</comment>
<dbReference type="InterPro" id="IPR054557">
    <property type="entry name" value="NA-iREase1_dom"/>
</dbReference>
<dbReference type="PRINTS" id="PR00508">
    <property type="entry name" value="S21N4MTFRASE"/>
</dbReference>
<sequence length="340" mass="36835">MQSLIEDGRIIQTRPGTVPQYKRYLDEMPGVPVSDDWDDIRPVNSQAHERLGYPTQKPVALLERIIETSSNPGDVVLDPFCGCGTAVHAAQKLQRKWIGVDITHLAIHVIADRLSRWMPLARFKIYGQPRDVAGAQALADLDKYQFQWWATWLAGGQPHGGGKKGADGGIDGTLEFATGRGEQNWGVVSVKGGKNVGVDMVRQLDAVIRNEGAAMGVLVTMAEPTREMERWAVTAGHVVLGNVRYRRIQIRTIEQLLAGQAIDAPHLLTTVQEAPAKSTRGAGNKVALSPADALAQRNMLLAITGGKAAGRQGALDLDEPALVSPRALDAVKLSRTRRSA</sequence>
<dbReference type="PANTHER" id="PTHR13370:SF3">
    <property type="entry name" value="TRNA (GUANINE(10)-N2)-METHYLTRANSFERASE HOMOLOG"/>
    <property type="match status" value="1"/>
</dbReference>
<dbReference type="GO" id="GO:0005737">
    <property type="term" value="C:cytoplasm"/>
    <property type="evidence" value="ECO:0007669"/>
    <property type="project" value="TreeGrafter"/>
</dbReference>
<protein>
    <recommendedName>
        <fullName evidence="4">Methyltransferase</fullName>
        <ecNumber evidence="4">2.1.1.-</ecNumber>
    </recommendedName>
</protein>
<evidence type="ECO:0000256" key="4">
    <source>
        <dbReference type="RuleBase" id="RU362026"/>
    </source>
</evidence>
<proteinExistence type="inferred from homology"/>
<name>A0A512IP89_9HYPH</name>
<evidence type="ECO:0000256" key="3">
    <source>
        <dbReference type="ARBA" id="ARBA00047942"/>
    </source>
</evidence>
<dbReference type="GO" id="GO:0008170">
    <property type="term" value="F:N-methyltransferase activity"/>
    <property type="evidence" value="ECO:0007669"/>
    <property type="project" value="InterPro"/>
</dbReference>
<dbReference type="Gene3D" id="3.40.50.150">
    <property type="entry name" value="Vaccinia Virus protein VP39"/>
    <property type="match status" value="1"/>
</dbReference>
<evidence type="ECO:0000259" key="6">
    <source>
        <dbReference type="Pfam" id="PF22722"/>
    </source>
</evidence>
<organism evidence="7 8">
    <name type="scientific">Methylobacterium haplocladii</name>
    <dbReference type="NCBI Taxonomy" id="1176176"/>
    <lineage>
        <taxon>Bacteria</taxon>
        <taxon>Pseudomonadati</taxon>
        <taxon>Pseudomonadota</taxon>
        <taxon>Alphaproteobacteria</taxon>
        <taxon>Hyphomicrobiales</taxon>
        <taxon>Methylobacteriaceae</taxon>
        <taxon>Methylobacterium</taxon>
    </lineage>
</organism>
<evidence type="ECO:0000313" key="8">
    <source>
        <dbReference type="Proteomes" id="UP000321258"/>
    </source>
</evidence>
<evidence type="ECO:0000256" key="2">
    <source>
        <dbReference type="ARBA" id="ARBA00022679"/>
    </source>
</evidence>
<feature type="domain" description="DNA methylase N-4/N-6" evidence="5">
    <location>
        <begin position="29"/>
        <end position="108"/>
    </location>
</feature>